<dbReference type="EMBL" id="DWYS01000068">
    <property type="protein sequence ID" value="HJB07389.1"/>
    <property type="molecule type" value="Genomic_DNA"/>
</dbReference>
<dbReference type="GO" id="GO:0016757">
    <property type="term" value="F:glycosyltransferase activity"/>
    <property type="evidence" value="ECO:0007669"/>
    <property type="project" value="UniProtKB-KW"/>
</dbReference>
<dbReference type="PANTHER" id="PTHR43179:SF12">
    <property type="entry name" value="GALACTOFURANOSYLTRANSFERASE GLFT2"/>
    <property type="match status" value="1"/>
</dbReference>
<dbReference type="InterPro" id="IPR001173">
    <property type="entry name" value="Glyco_trans_2-like"/>
</dbReference>
<dbReference type="Pfam" id="PF00535">
    <property type="entry name" value="Glycos_transf_2"/>
    <property type="match status" value="1"/>
</dbReference>
<gene>
    <name evidence="6" type="ORF">H9716_05920</name>
</gene>
<dbReference type="PANTHER" id="PTHR43179">
    <property type="entry name" value="RHAMNOSYLTRANSFERASE WBBL"/>
    <property type="match status" value="1"/>
</dbReference>
<accession>A0A9D2L7H4</accession>
<comment type="similarity">
    <text evidence="2">Belongs to the glycosyltransferase 2 family.</text>
</comment>
<comment type="caution">
    <text evidence="6">The sequence shown here is derived from an EMBL/GenBank/DDBJ whole genome shotgun (WGS) entry which is preliminary data.</text>
</comment>
<dbReference type="Gene3D" id="3.90.550.10">
    <property type="entry name" value="Spore Coat Polysaccharide Biosynthesis Protein SpsA, Chain A"/>
    <property type="match status" value="1"/>
</dbReference>
<evidence type="ECO:0000256" key="4">
    <source>
        <dbReference type="ARBA" id="ARBA00022679"/>
    </source>
</evidence>
<evidence type="ECO:0000256" key="2">
    <source>
        <dbReference type="ARBA" id="ARBA00006739"/>
    </source>
</evidence>
<name>A0A9D2L7H4_9FIRM</name>
<keyword evidence="4" id="KW-0808">Transferase</keyword>
<protein>
    <submittedName>
        <fullName evidence="6">Glycosyltransferase</fullName>
    </submittedName>
</protein>
<keyword evidence="3" id="KW-0328">Glycosyltransferase</keyword>
<dbReference type="AlphaFoldDB" id="A0A9D2L7H4"/>
<evidence type="ECO:0000313" key="7">
    <source>
        <dbReference type="Proteomes" id="UP000886804"/>
    </source>
</evidence>
<dbReference type="InterPro" id="IPR029044">
    <property type="entry name" value="Nucleotide-diphossugar_trans"/>
</dbReference>
<organism evidence="6 7">
    <name type="scientific">Candidatus Enterocloster faecavium</name>
    <dbReference type="NCBI Taxonomy" id="2838560"/>
    <lineage>
        <taxon>Bacteria</taxon>
        <taxon>Bacillati</taxon>
        <taxon>Bacillota</taxon>
        <taxon>Clostridia</taxon>
        <taxon>Lachnospirales</taxon>
        <taxon>Lachnospiraceae</taxon>
        <taxon>Enterocloster</taxon>
    </lineage>
</organism>
<evidence type="ECO:0000256" key="3">
    <source>
        <dbReference type="ARBA" id="ARBA00022676"/>
    </source>
</evidence>
<comment type="pathway">
    <text evidence="1">Cell wall biogenesis; cell wall polysaccharide biosynthesis.</text>
</comment>
<dbReference type="CDD" id="cd00761">
    <property type="entry name" value="Glyco_tranf_GTA_type"/>
    <property type="match status" value="1"/>
</dbReference>
<evidence type="ECO:0000259" key="5">
    <source>
        <dbReference type="Pfam" id="PF00535"/>
    </source>
</evidence>
<evidence type="ECO:0000313" key="6">
    <source>
        <dbReference type="EMBL" id="HJB07389.1"/>
    </source>
</evidence>
<reference evidence="6" key="2">
    <citation type="submission" date="2021-04" db="EMBL/GenBank/DDBJ databases">
        <authorList>
            <person name="Gilroy R."/>
        </authorList>
    </citation>
    <scope>NUCLEOTIDE SEQUENCE</scope>
    <source>
        <strain evidence="6">CHK188-4685</strain>
    </source>
</reference>
<evidence type="ECO:0000256" key="1">
    <source>
        <dbReference type="ARBA" id="ARBA00004776"/>
    </source>
</evidence>
<sequence>MEVKKRVDVIIPVYRPGKKFARLLRMLSLQTYPVNRIIVMNTERSYWNDKGYEGIRGLEIHHLTKEEFDHGDTRNRGARYSRADYLLFMTDDAVPADEHLVEQLVAAFDQRGPEGESVIMAYARQLPDKDCPLAERYTRAFNYPDQSRLKTKADLKELGIKTFFASNVCCAYDREKFWFQGGFIRKTIFNEDMIFAGKAILDDDYAVAYAARARVIHSHNYTCMQQFRRNFDLAVSQADHPEIFGRVSSESEGIRLVKQTARFLASQHKPWLIPGLIVKSGFKFMGYRLGKCYRLLPGPFRVWCSMNKEYWKKDRRSRKRGDEGL</sequence>
<dbReference type="Proteomes" id="UP000886804">
    <property type="component" value="Unassembled WGS sequence"/>
</dbReference>
<reference evidence="6" key="1">
    <citation type="journal article" date="2021" name="PeerJ">
        <title>Extensive microbial diversity within the chicken gut microbiome revealed by metagenomics and culture.</title>
        <authorList>
            <person name="Gilroy R."/>
            <person name="Ravi A."/>
            <person name="Getino M."/>
            <person name="Pursley I."/>
            <person name="Horton D.L."/>
            <person name="Alikhan N.F."/>
            <person name="Baker D."/>
            <person name="Gharbi K."/>
            <person name="Hall N."/>
            <person name="Watson M."/>
            <person name="Adriaenssens E.M."/>
            <person name="Foster-Nyarko E."/>
            <person name="Jarju S."/>
            <person name="Secka A."/>
            <person name="Antonio M."/>
            <person name="Oren A."/>
            <person name="Chaudhuri R.R."/>
            <person name="La Ragione R."/>
            <person name="Hildebrand F."/>
            <person name="Pallen M.J."/>
        </authorList>
    </citation>
    <scope>NUCLEOTIDE SEQUENCE</scope>
    <source>
        <strain evidence="6">CHK188-4685</strain>
    </source>
</reference>
<feature type="domain" description="Glycosyltransferase 2-like" evidence="5">
    <location>
        <begin position="9"/>
        <end position="178"/>
    </location>
</feature>
<dbReference type="SUPFAM" id="SSF53448">
    <property type="entry name" value="Nucleotide-diphospho-sugar transferases"/>
    <property type="match status" value="1"/>
</dbReference>
<proteinExistence type="inferred from homology"/>